<dbReference type="Gramene" id="TraesMAC7B03G04150750.3">
    <property type="protein sequence ID" value="TraesMAC7B03G04150750.3"/>
    <property type="gene ID" value="TraesMAC7B03G04150750"/>
</dbReference>
<dbReference type="RefSeq" id="XP_044430032.1">
    <property type="nucleotide sequence ID" value="XM_044574097.1"/>
</dbReference>
<dbReference type="OrthoDB" id="638219at2759"/>
<dbReference type="Gramene" id="TraesSTA7B03G04151630.2">
    <property type="protein sequence ID" value="TraesSTA7B03G04151630.2"/>
    <property type="gene ID" value="TraesSTA7B03G04151630"/>
</dbReference>
<dbReference type="Gramene" id="TraesJAG7B03G04138240.1">
    <property type="protein sequence ID" value="TraesJAG7B03G04138240.1"/>
    <property type="gene ID" value="TraesJAG7B03G04138240"/>
</dbReference>
<dbReference type="RefSeq" id="XP_044430031.1">
    <property type="nucleotide sequence ID" value="XM_044574096.1"/>
</dbReference>
<dbReference type="Gramene" id="TraesNOR7B03G04201920.2">
    <property type="protein sequence ID" value="TraesNOR7B03G04201920.2"/>
    <property type="gene ID" value="TraesNOR7B03G04201920"/>
</dbReference>
<evidence type="ECO:0000313" key="1">
    <source>
        <dbReference type="EnsemblPlants" id="TraesCS7B02G223400.1"/>
    </source>
</evidence>
<dbReference type="Gramene" id="TraesNOR7B03G04201920.1">
    <property type="protein sequence ID" value="TraesNOR7B03G04201920.1"/>
    <property type="gene ID" value="TraesNOR7B03G04201920"/>
</dbReference>
<dbReference type="Gramene" id="TraesCS7B03G0634500.1">
    <property type="protein sequence ID" value="TraesCS7B03G0634500.1.CDS"/>
    <property type="gene ID" value="TraesCS7B03G0634500"/>
</dbReference>
<dbReference type="Gramene" id="TraesLAC7B03G04101250.3">
    <property type="protein sequence ID" value="TraesLAC7B03G04101250.3"/>
    <property type="gene ID" value="TraesLAC7B03G04101250"/>
</dbReference>
<dbReference type="AlphaFoldDB" id="A0A3B6SMA4"/>
<dbReference type="Gramene" id="TraesARI7B03G04136180.2">
    <property type="protein sequence ID" value="TraesARI7B03G04136180.2"/>
    <property type="gene ID" value="TraesARI7B03G04136180"/>
</dbReference>
<reference evidence="1" key="1">
    <citation type="submission" date="2018-08" db="EMBL/GenBank/DDBJ databases">
        <authorList>
            <person name="Rossello M."/>
        </authorList>
    </citation>
    <scope>NUCLEOTIDE SEQUENCE [LARGE SCALE GENOMIC DNA]</scope>
    <source>
        <strain evidence="1">cv. Chinese Spring</strain>
    </source>
</reference>
<dbReference type="PaxDb" id="4565-Traes_7BL_B012744EB.1"/>
<dbReference type="Gramene" id="TraesLDM7B03G04159190.2">
    <property type="protein sequence ID" value="TraesLDM7B03G04159190.2"/>
    <property type="gene ID" value="TraesLDM7B03G04159190"/>
</dbReference>
<sequence>MAAAPNAFSAHLEKWIVEQIKDSIFFVNVFPNLNYKEDLENLMAAVKTVPVKKREEVLKQGQCGTGSVVGVTEDEITILSSAHLIEHVFTVSKPISVRDANTYFYTDVLCDHYEASFSEPGQRRHSERQYGAATIIGIDCAQDLLLISVPRVNIRNLARKCTSNHPPLTFSSVPPVQLDECVMLSWPPLQHRTVVKGSICHMKRALYDLVKEENNPVGYGMNLMQVKIASEKGSSGIGWQGKCYWDPTWRLGRSILLLCLALSHTTVPEKIWHRSVCGVVICPCSFLSRGHATPTAIGVS</sequence>
<dbReference type="Gramene" id="TraesJAG7B03G04138240.2">
    <property type="protein sequence ID" value="TraesJAG7B03G04138240.2"/>
    <property type="gene ID" value="TraesJAG7B03G04138240"/>
</dbReference>
<protein>
    <submittedName>
        <fullName evidence="1">Uncharacterized protein</fullName>
    </submittedName>
</protein>
<proteinExistence type="predicted"/>
<keyword evidence="2" id="KW-1185">Reference proteome</keyword>
<dbReference type="EnsemblPlants" id="TraesCS7B02G223400.1">
    <property type="protein sequence ID" value="TraesCS7B02G223400.1"/>
    <property type="gene ID" value="TraesCS7B02G223400"/>
</dbReference>
<name>A0A3B6SMA4_WHEAT</name>
<organism evidence="1">
    <name type="scientific">Triticum aestivum</name>
    <name type="common">Wheat</name>
    <dbReference type="NCBI Taxonomy" id="4565"/>
    <lineage>
        <taxon>Eukaryota</taxon>
        <taxon>Viridiplantae</taxon>
        <taxon>Streptophyta</taxon>
        <taxon>Embryophyta</taxon>
        <taxon>Tracheophyta</taxon>
        <taxon>Spermatophyta</taxon>
        <taxon>Magnoliopsida</taxon>
        <taxon>Liliopsida</taxon>
        <taxon>Poales</taxon>
        <taxon>Poaceae</taxon>
        <taxon>BOP clade</taxon>
        <taxon>Pooideae</taxon>
        <taxon>Triticodae</taxon>
        <taxon>Triticeae</taxon>
        <taxon>Triticinae</taxon>
        <taxon>Triticum</taxon>
    </lineage>
</organism>
<dbReference type="Gramene" id="TraesSYM7B03G04204710.3">
    <property type="protein sequence ID" value="TraesSYM7B03G04204710.3"/>
    <property type="gene ID" value="TraesSYM7B03G04204710"/>
</dbReference>
<dbReference type="Gramene" id="TraesLDM7B03G04159190.1">
    <property type="protein sequence ID" value="TraesLDM7B03G04159190.1"/>
    <property type="gene ID" value="TraesLDM7B03G04159190"/>
</dbReference>
<dbReference type="Gramene" id="TraesARI7B03G04136180.1">
    <property type="protein sequence ID" value="TraesARI7B03G04136180.1"/>
    <property type="gene ID" value="TraesARI7B03G04136180"/>
</dbReference>
<dbReference type="Gramene" id="TraesLAC7B03G04101250.1">
    <property type="protein sequence ID" value="TraesLAC7B03G04101250.1"/>
    <property type="gene ID" value="TraesLAC7B03G04101250"/>
</dbReference>
<dbReference type="InterPro" id="IPR009003">
    <property type="entry name" value="Peptidase_S1_PA"/>
</dbReference>
<dbReference type="GeneID" id="123155945"/>
<evidence type="ECO:0000313" key="2">
    <source>
        <dbReference type="Proteomes" id="UP000019116"/>
    </source>
</evidence>
<dbReference type="Gramene" id="TraesSTA7B03G04151630.3">
    <property type="protein sequence ID" value="TraesSTA7B03G04151630.3"/>
    <property type="gene ID" value="TraesSTA7B03G04151630"/>
</dbReference>
<dbReference type="Gramene" id="TraesSYM7B03G04204710.1">
    <property type="protein sequence ID" value="TraesSYM7B03G04204710.1"/>
    <property type="gene ID" value="TraesSYM7B03G04204710"/>
</dbReference>
<dbReference type="PANTHER" id="PTHR36141">
    <property type="entry name" value="OS08G0148500 PROTEIN"/>
    <property type="match status" value="1"/>
</dbReference>
<dbReference type="Gramene" id="TraesJAG7B03G04138240.3">
    <property type="protein sequence ID" value="TraesJAG7B03G04138240.3"/>
    <property type="gene ID" value="TraesJAG7B03G04138240"/>
</dbReference>
<dbReference type="Gramene" id="TraesSYM7B03G04204710.2">
    <property type="protein sequence ID" value="TraesSYM7B03G04204710.2"/>
    <property type="gene ID" value="TraesSYM7B03G04204710"/>
</dbReference>
<reference evidence="1" key="2">
    <citation type="submission" date="2018-10" db="UniProtKB">
        <authorList>
            <consortium name="EnsemblPlants"/>
        </authorList>
    </citation>
    <scope>IDENTIFICATION</scope>
</reference>
<dbReference type="Proteomes" id="UP000019116">
    <property type="component" value="Chromosome 7B"/>
</dbReference>
<dbReference type="Gramene" id="TraesSTA7B03G04151630.1">
    <property type="protein sequence ID" value="TraesSTA7B03G04151630.1"/>
    <property type="gene ID" value="TraesSTA7B03G04151630"/>
</dbReference>
<dbReference type="Gramene" id="TraesMAC7B03G04150750.1">
    <property type="protein sequence ID" value="TraesMAC7B03G04150750.1"/>
    <property type="gene ID" value="TraesMAC7B03G04150750"/>
</dbReference>
<dbReference type="Gramene" id="TraesLDM7B03G04159190.3">
    <property type="protein sequence ID" value="TraesLDM7B03G04159190.3"/>
    <property type="gene ID" value="TraesLDM7B03G04159190"/>
</dbReference>
<dbReference type="Gramene" id="TraesLAC7B03G04101250.2">
    <property type="protein sequence ID" value="TraesLAC7B03G04101250.2"/>
    <property type="gene ID" value="TraesLAC7B03G04101250"/>
</dbReference>
<dbReference type="PANTHER" id="PTHR36141:SF6">
    <property type="entry name" value="SERINE PROTEASE"/>
    <property type="match status" value="1"/>
</dbReference>
<dbReference type="Gramene" id="TraesCS7B02G223400.1">
    <property type="protein sequence ID" value="TraesCS7B02G223400.1"/>
    <property type="gene ID" value="TraesCS7B02G223400"/>
</dbReference>
<gene>
    <name evidence="1" type="primary">LOC123155945</name>
</gene>
<dbReference type="SUPFAM" id="SSF50494">
    <property type="entry name" value="Trypsin-like serine proteases"/>
    <property type="match status" value="1"/>
</dbReference>
<accession>A0A3B6SMA4</accession>
<dbReference type="Gramene" id="TraesMAC7B03G04150750.2">
    <property type="protein sequence ID" value="TraesMAC7B03G04150750.2"/>
    <property type="gene ID" value="TraesMAC7B03G04150750"/>
</dbReference>
<dbReference type="Gramene" id="TraesRN7B0100636500.1">
    <property type="protein sequence ID" value="TraesRN7B0100636500.1"/>
    <property type="gene ID" value="TraesRN7B0100636500"/>
</dbReference>
<dbReference type="Gramene" id="TraesJUL7B03G04194710.1">
    <property type="protein sequence ID" value="TraesJUL7B03G04194710.1"/>
    <property type="gene ID" value="TraesJUL7B03G04194710"/>
</dbReference>